<reference evidence="13 14" key="1">
    <citation type="submission" date="2023-03" db="EMBL/GenBank/DDBJ databases">
        <title>High-quality genome of Scylla paramamosain provides insights in environmental adaptation.</title>
        <authorList>
            <person name="Zhang L."/>
        </authorList>
    </citation>
    <scope>NUCLEOTIDE SEQUENCE [LARGE SCALE GENOMIC DNA]</scope>
    <source>
        <strain evidence="13">LZ_2023a</strain>
        <tissue evidence="13">Muscle</tissue>
    </source>
</reference>
<feature type="binding site" evidence="10">
    <location>
        <position position="166"/>
    </location>
    <ligand>
        <name>Zn(2+)</name>
        <dbReference type="ChEBI" id="CHEBI:29105"/>
        <note>catalytic</note>
    </ligand>
</feature>
<dbReference type="Proteomes" id="UP001487740">
    <property type="component" value="Unassembled WGS sequence"/>
</dbReference>
<organism evidence="13 14">
    <name type="scientific">Scylla paramamosain</name>
    <name type="common">Mud crab</name>
    <dbReference type="NCBI Taxonomy" id="85552"/>
    <lineage>
        <taxon>Eukaryota</taxon>
        <taxon>Metazoa</taxon>
        <taxon>Ecdysozoa</taxon>
        <taxon>Arthropoda</taxon>
        <taxon>Crustacea</taxon>
        <taxon>Multicrustacea</taxon>
        <taxon>Malacostraca</taxon>
        <taxon>Eumalacostraca</taxon>
        <taxon>Eucarida</taxon>
        <taxon>Decapoda</taxon>
        <taxon>Pleocyemata</taxon>
        <taxon>Brachyura</taxon>
        <taxon>Eubrachyura</taxon>
        <taxon>Portunoidea</taxon>
        <taxon>Portunidae</taxon>
        <taxon>Portuninae</taxon>
        <taxon>Scylla</taxon>
    </lineage>
</organism>
<feature type="chain" id="PRO_5043112183" description="Metalloendopeptidase" evidence="11">
    <location>
        <begin position="20"/>
        <end position="257"/>
    </location>
</feature>
<keyword evidence="6 10" id="KW-0482">Metalloprotease</keyword>
<dbReference type="FunFam" id="3.40.390.10:FF:000015">
    <property type="entry name" value="Meprin A subunit"/>
    <property type="match status" value="1"/>
</dbReference>
<evidence type="ECO:0000256" key="8">
    <source>
        <dbReference type="ARBA" id="ARBA00023157"/>
    </source>
</evidence>
<keyword evidence="2 10" id="KW-0479">Metal-binding</keyword>
<dbReference type="Pfam" id="PF01400">
    <property type="entry name" value="Astacin"/>
    <property type="match status" value="1"/>
</dbReference>
<dbReference type="SMART" id="SM00235">
    <property type="entry name" value="ZnMc"/>
    <property type="match status" value="1"/>
</dbReference>
<keyword evidence="3 11" id="KW-0732">Signal</keyword>
<keyword evidence="5 10" id="KW-0862">Zinc</keyword>
<evidence type="ECO:0000313" key="14">
    <source>
        <dbReference type="Proteomes" id="UP001487740"/>
    </source>
</evidence>
<dbReference type="InterPro" id="IPR001506">
    <property type="entry name" value="Peptidase_M12A"/>
</dbReference>
<comment type="cofactor">
    <cofactor evidence="10 11">
        <name>Zn(2+)</name>
        <dbReference type="ChEBI" id="CHEBI:29105"/>
    </cofactor>
    <text evidence="10 11">Binds 1 zinc ion per subunit.</text>
</comment>
<dbReference type="GO" id="GO:0004222">
    <property type="term" value="F:metalloendopeptidase activity"/>
    <property type="evidence" value="ECO:0007669"/>
    <property type="project" value="UniProtKB-UniRule"/>
</dbReference>
<evidence type="ECO:0000256" key="2">
    <source>
        <dbReference type="ARBA" id="ARBA00022723"/>
    </source>
</evidence>
<dbReference type="GO" id="GO:0006508">
    <property type="term" value="P:proteolysis"/>
    <property type="evidence" value="ECO:0007669"/>
    <property type="project" value="UniProtKB-KW"/>
</dbReference>
<evidence type="ECO:0000256" key="3">
    <source>
        <dbReference type="ARBA" id="ARBA00022729"/>
    </source>
</evidence>
<feature type="binding site" evidence="10">
    <location>
        <position position="160"/>
    </location>
    <ligand>
        <name>Zn(2+)</name>
        <dbReference type="ChEBI" id="CHEBI:29105"/>
        <note>catalytic</note>
    </ligand>
</feature>
<comment type="caution">
    <text evidence="10">Lacks conserved residue(s) required for the propagation of feature annotation.</text>
</comment>
<proteinExistence type="predicted"/>
<keyword evidence="4 10" id="KW-0378">Hydrolase</keyword>
<feature type="signal peptide" evidence="11">
    <location>
        <begin position="1"/>
        <end position="19"/>
    </location>
</feature>
<dbReference type="InterPro" id="IPR006026">
    <property type="entry name" value="Peptidase_Metallo"/>
</dbReference>
<dbReference type="SUPFAM" id="SSF55486">
    <property type="entry name" value="Metalloproteases ('zincins'), catalytic domain"/>
    <property type="match status" value="1"/>
</dbReference>
<evidence type="ECO:0000259" key="12">
    <source>
        <dbReference type="PROSITE" id="PS51864"/>
    </source>
</evidence>
<dbReference type="InterPro" id="IPR034035">
    <property type="entry name" value="Astacin-like_dom"/>
</dbReference>
<dbReference type="CDD" id="cd04280">
    <property type="entry name" value="ZnMc_astacin_like"/>
    <property type="match status" value="1"/>
</dbReference>
<dbReference type="GO" id="GO:0008270">
    <property type="term" value="F:zinc ion binding"/>
    <property type="evidence" value="ECO:0007669"/>
    <property type="project" value="UniProtKB-UniRule"/>
</dbReference>
<name>A0AAW0UX36_SCYPA</name>
<keyword evidence="9" id="KW-0325">Glycoprotein</keyword>
<keyword evidence="7" id="KW-0865">Zymogen</keyword>
<dbReference type="PANTHER" id="PTHR10127:SF780">
    <property type="entry name" value="METALLOENDOPEPTIDASE"/>
    <property type="match status" value="1"/>
</dbReference>
<comment type="caution">
    <text evidence="13">The sequence shown here is derived from an EMBL/GenBank/DDBJ whole genome shotgun (WGS) entry which is preliminary data.</text>
</comment>
<dbReference type="PROSITE" id="PS51864">
    <property type="entry name" value="ASTACIN"/>
    <property type="match status" value="1"/>
</dbReference>
<evidence type="ECO:0000256" key="10">
    <source>
        <dbReference type="PROSITE-ProRule" id="PRU01211"/>
    </source>
</evidence>
<dbReference type="PRINTS" id="PR00480">
    <property type="entry name" value="ASTACIN"/>
</dbReference>
<dbReference type="InterPro" id="IPR024079">
    <property type="entry name" value="MetalloPept_cat_dom_sf"/>
</dbReference>
<evidence type="ECO:0000256" key="5">
    <source>
        <dbReference type="ARBA" id="ARBA00022833"/>
    </source>
</evidence>
<dbReference type="AlphaFoldDB" id="A0AAW0UX36"/>
<evidence type="ECO:0000256" key="4">
    <source>
        <dbReference type="ARBA" id="ARBA00022801"/>
    </source>
</evidence>
<dbReference type="PANTHER" id="PTHR10127">
    <property type="entry name" value="DISCOIDIN, CUB, EGF, LAMININ , AND ZINC METALLOPROTEASE DOMAIN CONTAINING"/>
    <property type="match status" value="1"/>
</dbReference>
<evidence type="ECO:0000256" key="7">
    <source>
        <dbReference type="ARBA" id="ARBA00023145"/>
    </source>
</evidence>
<sequence length="257" mass="29151">MKGVASIVLLAALASLALAAPDRRFPKTGKEWTPQSLVNPDELGDYFEGDIVLPLPLMGRNGLIDEKYRWPGGRVAYEFDTTYSESNKDKVRKAMNEYETQTAGCISFHERTSEGDYILFKHDNNDGCHSSVGKRGGRQSINYPQWCLDKFGSTLHEMLHALGFHHEQSRYDRDDYVTIMWENIEAGQKHNFLKYSSSVISGFGEDYDYGSIMHYSAHSFSSNGEKTIVTKEPNIHIGQRAALSDVDWAKLKKMYKC</sequence>
<protein>
    <recommendedName>
        <fullName evidence="11">Metalloendopeptidase</fullName>
        <ecNumber evidence="11">3.4.24.-</ecNumber>
    </recommendedName>
</protein>
<gene>
    <name evidence="13" type="ORF">O3P69_007684</name>
</gene>
<evidence type="ECO:0000256" key="1">
    <source>
        <dbReference type="ARBA" id="ARBA00022670"/>
    </source>
</evidence>
<keyword evidence="14" id="KW-1185">Reference proteome</keyword>
<evidence type="ECO:0000256" key="9">
    <source>
        <dbReference type="ARBA" id="ARBA00023180"/>
    </source>
</evidence>
<keyword evidence="8" id="KW-1015">Disulfide bond</keyword>
<evidence type="ECO:0000256" key="6">
    <source>
        <dbReference type="ARBA" id="ARBA00023049"/>
    </source>
</evidence>
<evidence type="ECO:0000313" key="13">
    <source>
        <dbReference type="EMBL" id="KAK8404605.1"/>
    </source>
</evidence>
<dbReference type="EC" id="3.4.24.-" evidence="11"/>
<feature type="binding site" evidence="10">
    <location>
        <position position="156"/>
    </location>
    <ligand>
        <name>Zn(2+)</name>
        <dbReference type="ChEBI" id="CHEBI:29105"/>
        <note>catalytic</note>
    </ligand>
</feature>
<dbReference type="Gene3D" id="3.40.390.10">
    <property type="entry name" value="Collagenase (Catalytic Domain)"/>
    <property type="match status" value="1"/>
</dbReference>
<dbReference type="EMBL" id="JARAKH010000004">
    <property type="protein sequence ID" value="KAK8404605.1"/>
    <property type="molecule type" value="Genomic_DNA"/>
</dbReference>
<evidence type="ECO:0000256" key="11">
    <source>
        <dbReference type="RuleBase" id="RU361183"/>
    </source>
</evidence>
<feature type="active site" evidence="10">
    <location>
        <position position="157"/>
    </location>
</feature>
<keyword evidence="1 10" id="KW-0645">Protease</keyword>
<accession>A0AAW0UX36</accession>
<feature type="domain" description="Peptidase M12A" evidence="12">
    <location>
        <begin position="61"/>
        <end position="257"/>
    </location>
</feature>